<dbReference type="Proteomes" id="UP000762676">
    <property type="component" value="Unassembled WGS sequence"/>
</dbReference>
<dbReference type="AlphaFoldDB" id="A0AAV4I9Z0"/>
<reference evidence="2 3" key="1">
    <citation type="journal article" date="2021" name="Elife">
        <title>Chloroplast acquisition without the gene transfer in kleptoplastic sea slugs, Plakobranchus ocellatus.</title>
        <authorList>
            <person name="Maeda T."/>
            <person name="Takahashi S."/>
            <person name="Yoshida T."/>
            <person name="Shimamura S."/>
            <person name="Takaki Y."/>
            <person name="Nagai Y."/>
            <person name="Toyoda A."/>
            <person name="Suzuki Y."/>
            <person name="Arimoto A."/>
            <person name="Ishii H."/>
            <person name="Satoh N."/>
            <person name="Nishiyama T."/>
            <person name="Hasebe M."/>
            <person name="Maruyama T."/>
            <person name="Minagawa J."/>
            <person name="Obokata J."/>
            <person name="Shigenobu S."/>
        </authorList>
    </citation>
    <scope>NUCLEOTIDE SEQUENCE [LARGE SCALE GENOMIC DNA]</scope>
</reference>
<evidence type="ECO:0000313" key="3">
    <source>
        <dbReference type="Proteomes" id="UP000762676"/>
    </source>
</evidence>
<proteinExistence type="predicted"/>
<accession>A0AAV4I9Z0</accession>
<feature type="region of interest" description="Disordered" evidence="1">
    <location>
        <begin position="1"/>
        <end position="24"/>
    </location>
</feature>
<evidence type="ECO:0000313" key="2">
    <source>
        <dbReference type="EMBL" id="GFS05936.1"/>
    </source>
</evidence>
<name>A0AAV4I9Z0_9GAST</name>
<evidence type="ECO:0000256" key="1">
    <source>
        <dbReference type="SAM" id="MobiDB-lite"/>
    </source>
</evidence>
<protein>
    <submittedName>
        <fullName evidence="2">Uncharacterized protein</fullName>
    </submittedName>
</protein>
<dbReference type="EMBL" id="BMAT01009408">
    <property type="protein sequence ID" value="GFS05936.1"/>
    <property type="molecule type" value="Genomic_DNA"/>
</dbReference>
<gene>
    <name evidence="2" type="ORF">ElyMa_004695100</name>
</gene>
<keyword evidence="3" id="KW-1185">Reference proteome</keyword>
<comment type="caution">
    <text evidence="2">The sequence shown here is derived from an EMBL/GenBank/DDBJ whole genome shotgun (WGS) entry which is preliminary data.</text>
</comment>
<sequence>MRHGPRWGRCERESSGSAGDIRHTRINKLPRLRRKLGDPEPEIDQVRHCLAAGQVHTTRSHFVDSFFSQMFADKSSGKFSVNIRPQNTAKTRITAKEQQRPK</sequence>
<organism evidence="2 3">
    <name type="scientific">Elysia marginata</name>
    <dbReference type="NCBI Taxonomy" id="1093978"/>
    <lineage>
        <taxon>Eukaryota</taxon>
        <taxon>Metazoa</taxon>
        <taxon>Spiralia</taxon>
        <taxon>Lophotrochozoa</taxon>
        <taxon>Mollusca</taxon>
        <taxon>Gastropoda</taxon>
        <taxon>Heterobranchia</taxon>
        <taxon>Euthyneura</taxon>
        <taxon>Panpulmonata</taxon>
        <taxon>Sacoglossa</taxon>
        <taxon>Placobranchoidea</taxon>
        <taxon>Plakobranchidae</taxon>
        <taxon>Elysia</taxon>
    </lineage>
</organism>